<keyword evidence="4 9" id="KW-0812">Transmembrane</keyword>
<keyword evidence="6 9" id="KW-0472">Membrane</keyword>
<comment type="caution">
    <text evidence="11">The sequence shown here is derived from an EMBL/GenBank/DDBJ whole genome shotgun (WGS) entry which is preliminary data.</text>
</comment>
<comment type="similarity">
    <text evidence="2">Belongs to the glutamate-gated ion channel (TC 1.A.10.1) family.</text>
</comment>
<feature type="domain" description="Ionotropic glutamate receptor C-terminal" evidence="10">
    <location>
        <begin position="187"/>
        <end position="368"/>
    </location>
</feature>
<keyword evidence="8" id="KW-0325">Glycoprotein</keyword>
<evidence type="ECO:0000256" key="8">
    <source>
        <dbReference type="ARBA" id="ARBA00023180"/>
    </source>
</evidence>
<dbReference type="SUPFAM" id="SSF53850">
    <property type="entry name" value="Periplasmic binding protein-like II"/>
    <property type="match status" value="1"/>
</dbReference>
<evidence type="ECO:0000256" key="4">
    <source>
        <dbReference type="ARBA" id="ARBA00022692"/>
    </source>
</evidence>
<dbReference type="EMBL" id="JBDJPC010000001">
    <property type="protein sequence ID" value="KAL1517183.1"/>
    <property type="molecule type" value="Genomic_DNA"/>
</dbReference>
<evidence type="ECO:0000256" key="9">
    <source>
        <dbReference type="SAM" id="Phobius"/>
    </source>
</evidence>
<evidence type="ECO:0000256" key="2">
    <source>
        <dbReference type="ARBA" id="ARBA00008685"/>
    </source>
</evidence>
<dbReference type="Pfam" id="PF00060">
    <property type="entry name" value="Lig_chan"/>
    <property type="match status" value="1"/>
</dbReference>
<organism evidence="11 12">
    <name type="scientific">Hypothenemus hampei</name>
    <name type="common">Coffee berry borer</name>
    <dbReference type="NCBI Taxonomy" id="57062"/>
    <lineage>
        <taxon>Eukaryota</taxon>
        <taxon>Metazoa</taxon>
        <taxon>Ecdysozoa</taxon>
        <taxon>Arthropoda</taxon>
        <taxon>Hexapoda</taxon>
        <taxon>Insecta</taxon>
        <taxon>Pterygota</taxon>
        <taxon>Neoptera</taxon>
        <taxon>Endopterygota</taxon>
        <taxon>Coleoptera</taxon>
        <taxon>Polyphaga</taxon>
        <taxon>Cucujiformia</taxon>
        <taxon>Curculionidae</taxon>
        <taxon>Scolytinae</taxon>
        <taxon>Hypothenemus</taxon>
    </lineage>
</organism>
<evidence type="ECO:0000256" key="6">
    <source>
        <dbReference type="ARBA" id="ARBA00023136"/>
    </source>
</evidence>
<evidence type="ECO:0000313" key="11">
    <source>
        <dbReference type="EMBL" id="KAL1517183.1"/>
    </source>
</evidence>
<reference evidence="11 12" key="1">
    <citation type="submission" date="2024-05" db="EMBL/GenBank/DDBJ databases">
        <title>Genetic variation in Jamaican populations of the coffee berry borer (Hypothenemus hampei).</title>
        <authorList>
            <person name="Errbii M."/>
            <person name="Myrie A."/>
        </authorList>
    </citation>
    <scope>NUCLEOTIDE SEQUENCE [LARGE SCALE GENOMIC DNA]</scope>
    <source>
        <strain evidence="11">JA-Hopewell-2020-01-JO</strain>
        <tissue evidence="11">Whole body</tissue>
    </source>
</reference>
<dbReference type="InterPro" id="IPR001320">
    <property type="entry name" value="Iontro_rcpt_C"/>
</dbReference>
<dbReference type="Proteomes" id="UP001566132">
    <property type="component" value="Unassembled WGS sequence"/>
</dbReference>
<evidence type="ECO:0000259" key="10">
    <source>
        <dbReference type="Pfam" id="PF00060"/>
    </source>
</evidence>
<evidence type="ECO:0000256" key="3">
    <source>
        <dbReference type="ARBA" id="ARBA00022475"/>
    </source>
</evidence>
<feature type="transmembrane region" description="Helical" evidence="9">
    <location>
        <begin position="444"/>
        <end position="466"/>
    </location>
</feature>
<evidence type="ECO:0000256" key="7">
    <source>
        <dbReference type="ARBA" id="ARBA00023170"/>
    </source>
</evidence>
<evidence type="ECO:0000256" key="1">
    <source>
        <dbReference type="ARBA" id="ARBA00004651"/>
    </source>
</evidence>
<dbReference type="Gene3D" id="1.10.287.70">
    <property type="match status" value="1"/>
</dbReference>
<sequence length="482" mass="56506">MLFLLPFLTVETHFSDFLRDFLDFIPSRANKICIYLCQNNDLAIWSLNGTDGQNFLSKSLARDKLNLNGSPMRVSFYYSYKESLNHLTDFRYIAEFLNASYYTTFTSNFGLTFNETTNFYEEGSMLGDVQRGKADIAGITGWIEKTRINFFRFFGPTTPDTIRFLFRAPPISLLQNVYLMPFDVLAWYCVAVIVFVGILLLFFILIQERYLNQLGYDATIVDVIMTFLSALLQKSWDLDFKSFAGRLSLAVTYLSFLVLFNAYSASIIVFLQGTSETITNFEELFDAKFDIGVHDVNYNRYYFLNPNDRTDEEWRLRVFKEKISQKSSYDEFFLTVDKGIEKMQNELFGFQSQISAAHYVINKKFTQAQKCTVRYVKTIYLVDNAVYMAIRKNSPYLEHYKIGMRRIFEHGLQRRIFQKLFNMKLPCEGNISYFSGIGVVETRFIFEVFLLGVIMSVQILFLEILVEKWWKVKRRTSVKRFL</sequence>
<comment type="subcellular location">
    <subcellularLocation>
        <location evidence="1">Cell membrane</location>
        <topology evidence="1">Multi-pass membrane protein</topology>
    </subcellularLocation>
</comment>
<accession>A0ABD1FD23</accession>
<dbReference type="InterPro" id="IPR052192">
    <property type="entry name" value="Insect_Ionotropic_Sensory_Rcpt"/>
</dbReference>
<evidence type="ECO:0000313" key="12">
    <source>
        <dbReference type="Proteomes" id="UP001566132"/>
    </source>
</evidence>
<keyword evidence="5 9" id="KW-1133">Transmembrane helix</keyword>
<feature type="transmembrane region" description="Helical" evidence="9">
    <location>
        <begin position="252"/>
        <end position="271"/>
    </location>
</feature>
<dbReference type="GO" id="GO:0050906">
    <property type="term" value="P:detection of stimulus involved in sensory perception"/>
    <property type="evidence" value="ECO:0007669"/>
    <property type="project" value="UniProtKB-ARBA"/>
</dbReference>
<dbReference type="PANTHER" id="PTHR42643:SF33">
    <property type="entry name" value="GLUTAMATE RECEPTOR 2-LIKE PROTEIN"/>
    <property type="match status" value="1"/>
</dbReference>
<keyword evidence="12" id="KW-1185">Reference proteome</keyword>
<proteinExistence type="inferred from homology"/>
<dbReference type="GO" id="GO:0005886">
    <property type="term" value="C:plasma membrane"/>
    <property type="evidence" value="ECO:0007669"/>
    <property type="project" value="UniProtKB-SubCell"/>
</dbReference>
<gene>
    <name evidence="11" type="ORF">ABEB36_000981</name>
</gene>
<dbReference type="AlphaFoldDB" id="A0ABD1FD23"/>
<protein>
    <recommendedName>
        <fullName evidence="10">Ionotropic glutamate receptor C-terminal domain-containing protein</fullName>
    </recommendedName>
</protein>
<keyword evidence="3" id="KW-1003">Cell membrane</keyword>
<feature type="transmembrane region" description="Helical" evidence="9">
    <location>
        <begin position="185"/>
        <end position="207"/>
    </location>
</feature>
<name>A0ABD1FD23_HYPHA</name>
<evidence type="ECO:0000256" key="5">
    <source>
        <dbReference type="ARBA" id="ARBA00022989"/>
    </source>
</evidence>
<dbReference type="PANTHER" id="PTHR42643">
    <property type="entry name" value="IONOTROPIC RECEPTOR 20A-RELATED"/>
    <property type="match status" value="1"/>
</dbReference>
<keyword evidence="7" id="KW-0675">Receptor</keyword>